<evidence type="ECO:0008006" key="9">
    <source>
        <dbReference type="Google" id="ProtNLM"/>
    </source>
</evidence>
<keyword evidence="2" id="KW-0547">Nucleotide-binding</keyword>
<comment type="caution">
    <text evidence="7">The sequence shown here is derived from an EMBL/GenBank/DDBJ whole genome shotgun (WGS) entry which is preliminary data.</text>
</comment>
<dbReference type="InterPro" id="IPR029030">
    <property type="entry name" value="Caspase-like_dom_sf"/>
</dbReference>
<evidence type="ECO:0000256" key="2">
    <source>
        <dbReference type="ARBA" id="ARBA00022741"/>
    </source>
</evidence>
<dbReference type="Pfam" id="PF24401">
    <property type="entry name" value="iHD-CE"/>
    <property type="match status" value="1"/>
</dbReference>
<name>A0ABV1X505_9ACTN</name>
<sequence length="1534" mass="170106">MPFITGELRALAEALKESGYQEPKVLEADELHAQVIEEEIEQFVRKAATGDHLLLVLSGHGFHSDGSDFLVTGPAQYDSLRFQNHCLRIEFGEFLLESKATQLVVAVDACREPFEERSKSLGAVANWGKGHTGYEDRDVSGQPRYAHVYACTRYETAGYGREPDAPADDETRGFSYFTRALTEIARDTSAPGTLDAMETPLGERVRAIARDDGFRSDQRVQITYATGKEGLLLFPAHGAGRAGRQEGEHPWQKAAVQHEAWHRVRRGGLTEAQRDEAVGQVRDAVVALVGRWGQETDSAGAWLDDCGDIWRPAGCESRMASCVAAMLRSAPDLSLTEAALLVLGPYLYTAFGTQLAYQARDIRPWTLVDGPPADQSCAFGTRAAFERYFSGHTALKDRERRARQRGRDGEARAVAWWLARQWLLRLPAAREEVRRSGLAGLETLPSDAEFEPVLVRQVLGAGRLRKLVHLIGLDLEQTRPPQSETVAALQRTEHTVDWDRIGTLLTVAHHMAADPVLLPSLVAEHLGISEPVDGKEFRETLSSLDWQPDGSRRVLSVECPHQSVELALGQHIDALDRTVRAVLARPDGARVAAWGVPAGFGSAKVTPALNDDETPRYEAVDVRFRLDGDRVRDLLMGEQLYRDRTLALRELYQNALDACRYRQARTELWNRRNPDEPADWQGEIVFTQGVEDGRPYIECHDNGIGMGRHELRRLFAFAGSRFVEERDFLAEWAEWEKEGITFHPNSRFGVGVLSYFMLADEIRVTTTRLGKNMQPGEQLVVYIDGPGALFSIQSKRSVLRPGTKVRLYLRDPEEKISCGEVLRKQLWVSDFSVRVAEDGKDPLVWEPRKLSDYVGSGFPDQYSGAWKSRDGETVPAQDAGDGVWWCPGLGAVLADGLWAGQARFGATVNLTGEQAPKLSVDRSTILDDHEEYVSRLLAEKIPVLFEEDGRVLSLEWLQGLVIGGWPQPGGKLPEGKTPAGLQGELADRIAEHGVTCDHEFSIQSFLGATLRVDTTAVGCCPSDQWLVGRATTAGGARVITGDNSVFNEWRARVWAAADPGAGVVLLRPALREARPTDEMILGQVTDPDEVLTPGEILACCLRSGRTLAYVVERLGDFGVRLPDQEFLSRLAEVVHREKEMPLAQLVRLLSRDADGVAPWLRPGVEVDFSRLSREGFAPRMAGRLLGALGFQVPGDEDIDRLISSGTWPPSREHLPWMVLCRNLEPGAELPRDQPVPRTHLVVAAGAFPGQSDRIAEVLTAAGHRLPPGSVPDRADAVDLALISEQGSGRPPWRRDDGVLPLHHVFEISRRTGREVDELARRATALGYELSEVPRADEQNLYAQLVEHLYSRYSVFLMTATRLPVLIVLDLAQQFGLPDQEMGRRLIDLGFNVCALDEHPARPGNYGELILMSRGLVGNEPWLDVARPVPWHHVLWATQDQRRTREEIVDVLTRCGYDVAPEPPAGDWAGGEDTLLLRVLHGGTNWLRADASVPLTHILQAAHRLRRTPAQVARRLEQLGHVLPDDLEFVEPGMP</sequence>
<reference evidence="7 8" key="1">
    <citation type="submission" date="2024-06" db="EMBL/GenBank/DDBJ databases">
        <title>The Natural Products Discovery Center: Release of the First 8490 Sequenced Strains for Exploring Actinobacteria Biosynthetic Diversity.</title>
        <authorList>
            <person name="Kalkreuter E."/>
            <person name="Kautsar S.A."/>
            <person name="Yang D."/>
            <person name="Bader C.D."/>
            <person name="Teijaro C.N."/>
            <person name="Fluegel L."/>
            <person name="Davis C.M."/>
            <person name="Simpson J.R."/>
            <person name="Lauterbach L."/>
            <person name="Steele A.D."/>
            <person name="Gui C."/>
            <person name="Meng S."/>
            <person name="Li G."/>
            <person name="Viehrig K."/>
            <person name="Ye F."/>
            <person name="Su P."/>
            <person name="Kiefer A.F."/>
            <person name="Nichols A."/>
            <person name="Cepeda A.J."/>
            <person name="Yan W."/>
            <person name="Fan B."/>
            <person name="Jiang Y."/>
            <person name="Adhikari A."/>
            <person name="Zheng C.-J."/>
            <person name="Schuster L."/>
            <person name="Cowan T.M."/>
            <person name="Smanski M.J."/>
            <person name="Chevrette M.G."/>
            <person name="De Carvalho L.P.S."/>
            <person name="Shen B."/>
        </authorList>
    </citation>
    <scope>NUCLEOTIDE SEQUENCE [LARGE SCALE GENOMIC DNA]</scope>
    <source>
        <strain evidence="7 8">NPDC000234</strain>
    </source>
</reference>
<accession>A0ABV1X505</accession>
<evidence type="ECO:0000259" key="5">
    <source>
        <dbReference type="Pfam" id="PF24401"/>
    </source>
</evidence>
<organism evidence="7 8">
    <name type="scientific">Streptomyces hyaluromycini</name>
    <dbReference type="NCBI Taxonomy" id="1377993"/>
    <lineage>
        <taxon>Bacteria</taxon>
        <taxon>Bacillati</taxon>
        <taxon>Actinomycetota</taxon>
        <taxon>Actinomycetes</taxon>
        <taxon>Kitasatosporales</taxon>
        <taxon>Streptomycetaceae</taxon>
        <taxon>Streptomyces</taxon>
    </lineage>
</organism>
<evidence type="ECO:0000256" key="3">
    <source>
        <dbReference type="ARBA" id="ARBA00022840"/>
    </source>
</evidence>
<dbReference type="SUPFAM" id="SSF52129">
    <property type="entry name" value="Caspase-like"/>
    <property type="match status" value="1"/>
</dbReference>
<dbReference type="InterPro" id="IPR020575">
    <property type="entry name" value="Hsp90_N"/>
</dbReference>
<dbReference type="InterPro" id="IPR036890">
    <property type="entry name" value="HATPase_C_sf"/>
</dbReference>
<dbReference type="InterPro" id="IPR001404">
    <property type="entry name" value="Hsp90_fam"/>
</dbReference>
<feature type="domain" description="wHTH-Hsp90 Na associated" evidence="6">
    <location>
        <begin position="1407"/>
        <end position="1456"/>
    </location>
</feature>
<dbReference type="PANTHER" id="PTHR11528">
    <property type="entry name" value="HEAT SHOCK PROTEIN 90 FAMILY MEMBER"/>
    <property type="match status" value="1"/>
</dbReference>
<feature type="domain" description="wHTH-Hsp90 Na associated" evidence="6">
    <location>
        <begin position="1274"/>
        <end position="1327"/>
    </location>
</feature>
<proteinExistence type="inferred from homology"/>
<dbReference type="EMBL" id="JBEPEK010000298">
    <property type="protein sequence ID" value="MER7184073.1"/>
    <property type="molecule type" value="Genomic_DNA"/>
</dbReference>
<evidence type="ECO:0000259" key="6">
    <source>
        <dbReference type="Pfam" id="PF24410"/>
    </source>
</evidence>
<evidence type="ECO:0000256" key="1">
    <source>
        <dbReference type="ARBA" id="ARBA00008239"/>
    </source>
</evidence>
<protein>
    <recommendedName>
        <fullName evidence="9">Caspase domain-containing protein</fullName>
    </recommendedName>
</protein>
<dbReference type="PRINTS" id="PR00775">
    <property type="entry name" value="HEATSHOCK90"/>
</dbReference>
<dbReference type="Gene3D" id="3.30.565.10">
    <property type="entry name" value="Histidine kinase-like ATPase, C-terminal domain"/>
    <property type="match status" value="1"/>
</dbReference>
<feature type="domain" description="wHTH-Hsp90 Na associated" evidence="6">
    <location>
        <begin position="1471"/>
        <end position="1520"/>
    </location>
</feature>
<evidence type="ECO:0000313" key="7">
    <source>
        <dbReference type="EMBL" id="MER7184073.1"/>
    </source>
</evidence>
<gene>
    <name evidence="7" type="ORF">ABT404_32175</name>
</gene>
<dbReference type="InterPro" id="IPR056507">
    <property type="entry name" value="wHTH-HSP90_Na-assoc"/>
</dbReference>
<dbReference type="RefSeq" id="WP_350785905.1">
    <property type="nucleotide sequence ID" value="NZ_JBEPEK010000298.1"/>
</dbReference>
<keyword evidence="4" id="KW-0143">Chaperone</keyword>
<dbReference type="Gene3D" id="3.40.50.1460">
    <property type="match status" value="1"/>
</dbReference>
<feature type="domain" description="iHD-CE" evidence="5">
    <location>
        <begin position="251"/>
        <end position="608"/>
    </location>
</feature>
<dbReference type="Pfam" id="PF24410">
    <property type="entry name" value="wHTH-HSP90_Na-assoc"/>
    <property type="match status" value="3"/>
</dbReference>
<evidence type="ECO:0000313" key="8">
    <source>
        <dbReference type="Proteomes" id="UP001474181"/>
    </source>
</evidence>
<dbReference type="Proteomes" id="UP001474181">
    <property type="component" value="Unassembled WGS sequence"/>
</dbReference>
<dbReference type="InterPro" id="IPR056506">
    <property type="entry name" value="iHD-CE"/>
</dbReference>
<dbReference type="SUPFAM" id="SSF55874">
    <property type="entry name" value="ATPase domain of HSP90 chaperone/DNA topoisomerase II/histidine kinase"/>
    <property type="match status" value="1"/>
</dbReference>
<evidence type="ECO:0000256" key="4">
    <source>
        <dbReference type="ARBA" id="ARBA00023186"/>
    </source>
</evidence>
<keyword evidence="3" id="KW-0067">ATP-binding</keyword>
<keyword evidence="8" id="KW-1185">Reference proteome</keyword>
<comment type="similarity">
    <text evidence="1">Belongs to the heat shock protein 90 family.</text>
</comment>